<dbReference type="InterPro" id="IPR036640">
    <property type="entry name" value="ABC1_TM_sf"/>
</dbReference>
<protein>
    <submittedName>
        <fullName evidence="13">Multidrug ABC transporter ATP-binding protein</fullName>
    </submittedName>
</protein>
<name>A0AA37XF88_9MICO</name>
<dbReference type="PROSITE" id="PS50929">
    <property type="entry name" value="ABC_TM1F"/>
    <property type="match status" value="1"/>
</dbReference>
<dbReference type="Gene3D" id="1.20.1560.10">
    <property type="entry name" value="ABC transporter type 1, transmembrane domain"/>
    <property type="match status" value="1"/>
</dbReference>
<dbReference type="SMART" id="SM00382">
    <property type="entry name" value="AAA"/>
    <property type="match status" value="1"/>
</dbReference>
<keyword evidence="5 10" id="KW-0812">Transmembrane</keyword>
<keyword evidence="6" id="KW-0547">Nucleotide-binding</keyword>
<dbReference type="InterPro" id="IPR003593">
    <property type="entry name" value="AAA+_ATPase"/>
</dbReference>
<evidence type="ECO:0000256" key="7">
    <source>
        <dbReference type="ARBA" id="ARBA00022840"/>
    </source>
</evidence>
<dbReference type="FunFam" id="3.40.50.300:FF:001001">
    <property type="entry name" value="Multidrug ABC transporter ATP-binding protein"/>
    <property type="match status" value="1"/>
</dbReference>
<proteinExistence type="predicted"/>
<evidence type="ECO:0000256" key="8">
    <source>
        <dbReference type="ARBA" id="ARBA00022989"/>
    </source>
</evidence>
<evidence type="ECO:0000256" key="5">
    <source>
        <dbReference type="ARBA" id="ARBA00022692"/>
    </source>
</evidence>
<feature type="domain" description="ABC transporter" evidence="11">
    <location>
        <begin position="341"/>
        <end position="575"/>
    </location>
</feature>
<dbReference type="SUPFAM" id="SSF52540">
    <property type="entry name" value="P-loop containing nucleoside triphosphate hydrolases"/>
    <property type="match status" value="1"/>
</dbReference>
<gene>
    <name evidence="13" type="ORF">GCM10025875_22140</name>
</gene>
<dbReference type="PANTHER" id="PTHR24221">
    <property type="entry name" value="ATP-BINDING CASSETTE SUB-FAMILY B"/>
    <property type="match status" value="1"/>
</dbReference>
<dbReference type="Gene3D" id="3.40.50.300">
    <property type="entry name" value="P-loop containing nucleotide triphosphate hydrolases"/>
    <property type="match status" value="1"/>
</dbReference>
<dbReference type="SUPFAM" id="SSF90123">
    <property type="entry name" value="ABC transporter transmembrane region"/>
    <property type="match status" value="1"/>
</dbReference>
<keyword evidence="3" id="KW-1003">Cell membrane</keyword>
<feature type="transmembrane region" description="Helical" evidence="10">
    <location>
        <begin position="169"/>
        <end position="187"/>
    </location>
</feature>
<evidence type="ECO:0000256" key="2">
    <source>
        <dbReference type="ARBA" id="ARBA00022448"/>
    </source>
</evidence>
<dbReference type="AlphaFoldDB" id="A0AA37XF88"/>
<dbReference type="GO" id="GO:0016887">
    <property type="term" value="F:ATP hydrolysis activity"/>
    <property type="evidence" value="ECO:0007669"/>
    <property type="project" value="InterPro"/>
</dbReference>
<dbReference type="Proteomes" id="UP001157161">
    <property type="component" value="Unassembled WGS sequence"/>
</dbReference>
<reference evidence="13" key="1">
    <citation type="journal article" date="2014" name="Int. J. Syst. Evol. Microbiol.">
        <title>Complete genome sequence of Corynebacterium casei LMG S-19264T (=DSM 44701T), isolated from a smear-ripened cheese.</title>
        <authorList>
            <consortium name="US DOE Joint Genome Institute (JGI-PGF)"/>
            <person name="Walter F."/>
            <person name="Albersmeier A."/>
            <person name="Kalinowski J."/>
            <person name="Ruckert C."/>
        </authorList>
    </citation>
    <scope>NUCLEOTIDE SEQUENCE</scope>
    <source>
        <strain evidence="13">NBRC 112290</strain>
    </source>
</reference>
<evidence type="ECO:0000256" key="6">
    <source>
        <dbReference type="ARBA" id="ARBA00022741"/>
    </source>
</evidence>
<dbReference type="GO" id="GO:0005524">
    <property type="term" value="F:ATP binding"/>
    <property type="evidence" value="ECO:0007669"/>
    <property type="project" value="UniProtKB-KW"/>
</dbReference>
<dbReference type="InterPro" id="IPR039421">
    <property type="entry name" value="Type_1_exporter"/>
</dbReference>
<dbReference type="RefSeq" id="WP_284250927.1">
    <property type="nucleotide sequence ID" value="NZ_BSUM01000001.1"/>
</dbReference>
<dbReference type="InterPro" id="IPR027417">
    <property type="entry name" value="P-loop_NTPase"/>
</dbReference>
<feature type="transmembrane region" description="Helical" evidence="10">
    <location>
        <begin position="144"/>
        <end position="163"/>
    </location>
</feature>
<dbReference type="GO" id="GO:0034040">
    <property type="term" value="F:ATPase-coupled lipid transmembrane transporter activity"/>
    <property type="evidence" value="ECO:0007669"/>
    <property type="project" value="TreeGrafter"/>
</dbReference>
<dbReference type="PROSITE" id="PS50893">
    <property type="entry name" value="ABC_TRANSPORTER_2"/>
    <property type="match status" value="1"/>
</dbReference>
<feature type="transmembrane region" description="Helical" evidence="10">
    <location>
        <begin position="69"/>
        <end position="86"/>
    </location>
</feature>
<comment type="caution">
    <text evidence="13">The sequence shown here is derived from an EMBL/GenBank/DDBJ whole genome shotgun (WGS) entry which is preliminary data.</text>
</comment>
<keyword evidence="7 13" id="KW-0067">ATP-binding</keyword>
<evidence type="ECO:0000256" key="9">
    <source>
        <dbReference type="ARBA" id="ARBA00023136"/>
    </source>
</evidence>
<dbReference type="Pfam" id="PF00664">
    <property type="entry name" value="ABC_membrane"/>
    <property type="match status" value="1"/>
</dbReference>
<dbReference type="CDD" id="cd07346">
    <property type="entry name" value="ABC_6TM_exporters"/>
    <property type="match status" value="1"/>
</dbReference>
<keyword evidence="8 10" id="KW-1133">Transmembrane helix</keyword>
<dbReference type="InterPro" id="IPR011527">
    <property type="entry name" value="ABC1_TM_dom"/>
</dbReference>
<dbReference type="EMBL" id="BSUM01000001">
    <property type="protein sequence ID" value="GMA32222.1"/>
    <property type="molecule type" value="Genomic_DNA"/>
</dbReference>
<evidence type="ECO:0000256" key="1">
    <source>
        <dbReference type="ARBA" id="ARBA00004651"/>
    </source>
</evidence>
<feature type="transmembrane region" description="Helical" evidence="10">
    <location>
        <begin position="31"/>
        <end position="49"/>
    </location>
</feature>
<evidence type="ECO:0000313" key="14">
    <source>
        <dbReference type="Proteomes" id="UP001157161"/>
    </source>
</evidence>
<keyword evidence="4" id="KW-0997">Cell inner membrane</keyword>
<evidence type="ECO:0000259" key="11">
    <source>
        <dbReference type="PROSITE" id="PS50893"/>
    </source>
</evidence>
<feature type="transmembrane region" description="Helical" evidence="10">
    <location>
        <begin position="252"/>
        <end position="273"/>
    </location>
</feature>
<evidence type="ECO:0000256" key="10">
    <source>
        <dbReference type="SAM" id="Phobius"/>
    </source>
</evidence>
<sequence length="579" mass="61462">MSTTLPIADGPQLRRDAGALLRRHAGGFTRVGLLQGLAATAGLAGPFLLGRIVDDVVGGTDVSAVDQAVLVLVVAVLAQAITVRFAQRSSMVLGETIFAQLREEFIARITALPLSTVEKAGTGDLVGRTTNDVDRVQHTVRFGIPRVLVAVTTILLTVVAAALTSWVVALALVVGVPILLIAVRRYLARATTAYLRESAAYTAINGTFTETVEGARTVEALALARRRRLRGDADLAETVEAEWATLRLRQQLFPAVDMAFGLPSVVVLLWGGYLVSQGQVTVGAVTTVALYTVQLMNPVWELIFWVDEIQVATVSLARIFGISRVAPDRTATDEQPDDEHIVASDVTYAYREGVPVLHGIDLDLAVGERLAVVGPSGAGKSTFGRMLAGVHPPTGGRVAVGGVPLVDLPLDELRGHVALVTQEHHVFVGTLADNLRLAKPAADDDEIAAALGAVDALGWARALPSGFDTEVGSGSHELTPAQAQQLALARLVLLDPHTLVLDEATSLIDPRQARDLEASLAGVLEGRTVVAIAHRLYTAHDADRVAVIDAGRITEIGPHHDLVERGGDYAALWHSWQSE</sequence>
<dbReference type="InterPro" id="IPR003439">
    <property type="entry name" value="ABC_transporter-like_ATP-bd"/>
</dbReference>
<reference evidence="13" key="2">
    <citation type="submission" date="2023-02" db="EMBL/GenBank/DDBJ databases">
        <authorList>
            <person name="Sun Q."/>
            <person name="Mori K."/>
        </authorList>
    </citation>
    <scope>NUCLEOTIDE SEQUENCE</scope>
    <source>
        <strain evidence="13">NBRC 112290</strain>
    </source>
</reference>
<evidence type="ECO:0000256" key="3">
    <source>
        <dbReference type="ARBA" id="ARBA00022475"/>
    </source>
</evidence>
<organism evidence="13 14">
    <name type="scientific">Litorihabitans aurantiacus</name>
    <dbReference type="NCBI Taxonomy" id="1930061"/>
    <lineage>
        <taxon>Bacteria</taxon>
        <taxon>Bacillati</taxon>
        <taxon>Actinomycetota</taxon>
        <taxon>Actinomycetes</taxon>
        <taxon>Micrococcales</taxon>
        <taxon>Beutenbergiaceae</taxon>
        <taxon>Litorihabitans</taxon>
    </lineage>
</organism>
<dbReference type="GO" id="GO:0005886">
    <property type="term" value="C:plasma membrane"/>
    <property type="evidence" value="ECO:0007669"/>
    <property type="project" value="UniProtKB-SubCell"/>
</dbReference>
<keyword evidence="14" id="KW-1185">Reference proteome</keyword>
<keyword evidence="2" id="KW-0813">Transport</keyword>
<evidence type="ECO:0000313" key="13">
    <source>
        <dbReference type="EMBL" id="GMA32222.1"/>
    </source>
</evidence>
<accession>A0AA37XF88</accession>
<evidence type="ECO:0000259" key="12">
    <source>
        <dbReference type="PROSITE" id="PS50929"/>
    </source>
</evidence>
<dbReference type="Pfam" id="PF00005">
    <property type="entry name" value="ABC_tran"/>
    <property type="match status" value="1"/>
</dbReference>
<comment type="subcellular location">
    <subcellularLocation>
        <location evidence="1">Cell membrane</location>
        <topology evidence="1">Multi-pass membrane protein</topology>
    </subcellularLocation>
</comment>
<feature type="domain" description="ABC transmembrane type-1" evidence="12">
    <location>
        <begin position="31"/>
        <end position="310"/>
    </location>
</feature>
<evidence type="ECO:0000256" key="4">
    <source>
        <dbReference type="ARBA" id="ARBA00022519"/>
    </source>
</evidence>
<keyword evidence="9 10" id="KW-0472">Membrane</keyword>
<dbReference type="GO" id="GO:0140359">
    <property type="term" value="F:ABC-type transporter activity"/>
    <property type="evidence" value="ECO:0007669"/>
    <property type="project" value="InterPro"/>
</dbReference>
<dbReference type="PANTHER" id="PTHR24221:SF654">
    <property type="entry name" value="ATP-BINDING CASSETTE SUB-FAMILY B MEMBER 6"/>
    <property type="match status" value="1"/>
</dbReference>